<name>A0A378KRF5_9GAMM</name>
<dbReference type="PROSITE" id="PS50297">
    <property type="entry name" value="ANK_REP_REGION"/>
    <property type="match status" value="2"/>
</dbReference>
<dbReference type="Gene3D" id="1.25.40.20">
    <property type="entry name" value="Ankyrin repeat-containing domain"/>
    <property type="match status" value="2"/>
</dbReference>
<dbReference type="OrthoDB" id="5649561at2"/>
<evidence type="ECO:0000313" key="5">
    <source>
        <dbReference type="EMBL" id="STY17152.1"/>
    </source>
</evidence>
<dbReference type="EMBL" id="UGOW01000001">
    <property type="protein sequence ID" value="STY17152.1"/>
    <property type="molecule type" value="Genomic_DNA"/>
</dbReference>
<protein>
    <submittedName>
        <fullName evidence="5">Ankyrin repeat protein</fullName>
    </submittedName>
</protein>
<evidence type="ECO:0000313" key="6">
    <source>
        <dbReference type="Proteomes" id="UP000054639"/>
    </source>
</evidence>
<feature type="repeat" description="ANK" evidence="3">
    <location>
        <begin position="287"/>
        <end position="319"/>
    </location>
</feature>
<evidence type="ECO:0000256" key="1">
    <source>
        <dbReference type="ARBA" id="ARBA00022737"/>
    </source>
</evidence>
<keyword evidence="2 3" id="KW-0040">ANK repeat</keyword>
<accession>A0A378KRF5</accession>
<dbReference type="Pfam" id="PF12796">
    <property type="entry name" value="Ank_2"/>
    <property type="match status" value="1"/>
</dbReference>
<organism evidence="5 7">
    <name type="scientific">Legionella quateirensis</name>
    <dbReference type="NCBI Taxonomy" id="45072"/>
    <lineage>
        <taxon>Bacteria</taxon>
        <taxon>Pseudomonadati</taxon>
        <taxon>Pseudomonadota</taxon>
        <taxon>Gammaproteobacteria</taxon>
        <taxon>Legionellales</taxon>
        <taxon>Legionellaceae</taxon>
        <taxon>Legionella</taxon>
    </lineage>
</organism>
<dbReference type="InterPro" id="IPR036770">
    <property type="entry name" value="Ankyrin_rpt-contain_sf"/>
</dbReference>
<keyword evidence="1" id="KW-0677">Repeat</keyword>
<sequence length="383" mass="42549">MNFTMLCEQLGLNGQEPDAEQFHKLESWCSEHVSRDLIFSGSLKEQYDNYLKLAETYLDNFAPYLSDESTQPMPQLHGATIFDTVVSFGLDKVLMSMRLSNDSVNKTNTYGMTPLHVAALEGYYYTVSVLLSLGADSNLKNMQSQLPLFSALVLPVSYAPDLKETKIKIFRMLREKTPTMLHLQDNNGDTVLHMMATHGFSTLLEESVISNPMLAYIKNNNSHYPVHTAILNDQLDCLRILLKEKDISILADSKGRVALHYAARYSGKEMVELCCDTAPTINPLDNTGLSPFMLAAAAGNELAMSILIDKGADVHLADKQGHSVLHQAVYRGDITTVQWILDHTDININAIDKNNQTPLVLSEAIGNEKIINLLRSQGAVSIK</sequence>
<evidence type="ECO:0000256" key="2">
    <source>
        <dbReference type="ARBA" id="ARBA00023043"/>
    </source>
</evidence>
<dbReference type="EMBL" id="LNYR01000049">
    <property type="protein sequence ID" value="KTD42361.1"/>
    <property type="molecule type" value="Genomic_DNA"/>
</dbReference>
<keyword evidence="6" id="KW-1185">Reference proteome</keyword>
<feature type="repeat" description="ANK" evidence="3">
    <location>
        <begin position="110"/>
        <end position="142"/>
    </location>
</feature>
<dbReference type="PROSITE" id="PS50088">
    <property type="entry name" value="ANK_REPEAT"/>
    <property type="match status" value="2"/>
</dbReference>
<gene>
    <name evidence="4" type="ORF">Lqua_3339</name>
    <name evidence="5" type="ORF">NCTC12376_00946</name>
</gene>
<dbReference type="PANTHER" id="PTHR24198:SF165">
    <property type="entry name" value="ANKYRIN REPEAT-CONTAINING PROTEIN-RELATED"/>
    <property type="match status" value="1"/>
</dbReference>
<evidence type="ECO:0000256" key="3">
    <source>
        <dbReference type="PROSITE-ProRule" id="PRU00023"/>
    </source>
</evidence>
<evidence type="ECO:0000313" key="4">
    <source>
        <dbReference type="EMBL" id="KTD42361.1"/>
    </source>
</evidence>
<dbReference type="SMART" id="SM00248">
    <property type="entry name" value="ANK"/>
    <property type="match status" value="7"/>
</dbReference>
<dbReference type="AlphaFoldDB" id="A0A378KRF5"/>
<reference evidence="4 6" key="1">
    <citation type="submission" date="2015-11" db="EMBL/GenBank/DDBJ databases">
        <title>Genomic analysis of 38 Legionella species identifies large and diverse effector repertoires.</title>
        <authorList>
            <person name="Burstein D."/>
            <person name="Amaro F."/>
            <person name="Zusman T."/>
            <person name="Lifshitz Z."/>
            <person name="Cohen O."/>
            <person name="Gilbert J.A."/>
            <person name="Pupko T."/>
            <person name="Shuman H.A."/>
            <person name="Segal G."/>
        </authorList>
    </citation>
    <scope>NUCLEOTIDE SEQUENCE [LARGE SCALE GENOMIC DNA]</scope>
    <source>
        <strain evidence="4 6">ATCC 49507</strain>
    </source>
</reference>
<dbReference type="SUPFAM" id="SSF48403">
    <property type="entry name" value="Ankyrin repeat"/>
    <property type="match status" value="1"/>
</dbReference>
<dbReference type="PRINTS" id="PR01415">
    <property type="entry name" value="ANKYRIN"/>
</dbReference>
<reference evidence="5 7" key="2">
    <citation type="submission" date="2018-06" db="EMBL/GenBank/DDBJ databases">
        <authorList>
            <consortium name="Pathogen Informatics"/>
            <person name="Doyle S."/>
        </authorList>
    </citation>
    <scope>NUCLEOTIDE SEQUENCE [LARGE SCALE GENOMIC DNA]</scope>
    <source>
        <strain evidence="5 7">NCTC12376</strain>
    </source>
</reference>
<dbReference type="RefSeq" id="WP_058475458.1">
    <property type="nucleotide sequence ID" value="NZ_CAAAIL010000024.1"/>
</dbReference>
<evidence type="ECO:0000313" key="7">
    <source>
        <dbReference type="Proteomes" id="UP000254230"/>
    </source>
</evidence>
<proteinExistence type="predicted"/>
<dbReference type="STRING" id="45072.Lqua_3339"/>
<dbReference type="Proteomes" id="UP000054639">
    <property type="component" value="Unassembled WGS sequence"/>
</dbReference>
<dbReference type="InterPro" id="IPR002110">
    <property type="entry name" value="Ankyrin_rpt"/>
</dbReference>
<dbReference type="Pfam" id="PF00023">
    <property type="entry name" value="Ank"/>
    <property type="match status" value="1"/>
</dbReference>
<dbReference type="Proteomes" id="UP000254230">
    <property type="component" value="Unassembled WGS sequence"/>
</dbReference>
<dbReference type="PANTHER" id="PTHR24198">
    <property type="entry name" value="ANKYRIN REPEAT AND PROTEIN KINASE DOMAIN-CONTAINING PROTEIN"/>
    <property type="match status" value="1"/>
</dbReference>